<accession>A0AAP0H708</accession>
<dbReference type="InterPro" id="IPR004088">
    <property type="entry name" value="KH_dom_type_1"/>
</dbReference>
<dbReference type="Pfam" id="PF00013">
    <property type="entry name" value="KH_1"/>
    <property type="match status" value="1"/>
</dbReference>
<name>A0AAP0H708_9ASTR</name>
<protein>
    <recommendedName>
        <fullName evidence="3">K Homology domain-containing protein</fullName>
    </recommendedName>
</protein>
<gene>
    <name evidence="4" type="ORF">SSX86_005585</name>
</gene>
<sequence>MDPNPKFDKYAKAKIEEPNLRLPKALLKFNTDQSSGELCYMKIFEDDTKKHKHLAEEIAAGAKLDRKVYRIRNMELFKAIGDNFEDMQQMHKVSKATIGLVVDSESDLHSHSFLDLMGTVEQVKMAEELILDKILKVNLHPFQVYYSFRIKKWTHTFQNCMQTYEGPVFPVILMPPTVYGHEIRLPVHKVARLLGKNVQNVLAIEVVSGAWIQVDDKPPPGGPKYERIVNIYGPKSHVFKAVSLIHSQVFEPGECVEMEEELDMLFKELSFDEMMEGMKSRNPQMADLMGAAFASGVDSGSASGSGSGSGQTEEQNEQQVEDKDESKGRKKRQHEEDVTEAVAGEPKGSIEELD</sequence>
<dbReference type="Proteomes" id="UP001408789">
    <property type="component" value="Unassembled WGS sequence"/>
</dbReference>
<dbReference type="CDD" id="cd00105">
    <property type="entry name" value="KH-I"/>
    <property type="match status" value="1"/>
</dbReference>
<dbReference type="PROSITE" id="PS50084">
    <property type="entry name" value="KH_TYPE_1"/>
    <property type="match status" value="1"/>
</dbReference>
<dbReference type="SUPFAM" id="SSF54791">
    <property type="entry name" value="Eukaryotic type KH-domain (KH-domain type I)"/>
    <property type="match status" value="1"/>
</dbReference>
<keyword evidence="5" id="KW-1185">Reference proteome</keyword>
<dbReference type="EMBL" id="JBCNJP010000007">
    <property type="protein sequence ID" value="KAK9077248.1"/>
    <property type="molecule type" value="Genomic_DNA"/>
</dbReference>
<dbReference type="SMART" id="SM00322">
    <property type="entry name" value="KH"/>
    <property type="match status" value="1"/>
</dbReference>
<dbReference type="Gene3D" id="3.30.1370.10">
    <property type="entry name" value="K Homology domain, type 1"/>
    <property type="match status" value="1"/>
</dbReference>
<dbReference type="InterPro" id="IPR036612">
    <property type="entry name" value="KH_dom_type_1_sf"/>
</dbReference>
<evidence type="ECO:0000313" key="4">
    <source>
        <dbReference type="EMBL" id="KAK9077248.1"/>
    </source>
</evidence>
<evidence type="ECO:0000256" key="1">
    <source>
        <dbReference type="PROSITE-ProRule" id="PRU00117"/>
    </source>
</evidence>
<proteinExistence type="predicted"/>
<evidence type="ECO:0000313" key="5">
    <source>
        <dbReference type="Proteomes" id="UP001408789"/>
    </source>
</evidence>
<organism evidence="4 5">
    <name type="scientific">Deinandra increscens subsp. villosa</name>
    <dbReference type="NCBI Taxonomy" id="3103831"/>
    <lineage>
        <taxon>Eukaryota</taxon>
        <taxon>Viridiplantae</taxon>
        <taxon>Streptophyta</taxon>
        <taxon>Embryophyta</taxon>
        <taxon>Tracheophyta</taxon>
        <taxon>Spermatophyta</taxon>
        <taxon>Magnoliopsida</taxon>
        <taxon>eudicotyledons</taxon>
        <taxon>Gunneridae</taxon>
        <taxon>Pentapetalae</taxon>
        <taxon>asterids</taxon>
        <taxon>campanulids</taxon>
        <taxon>Asterales</taxon>
        <taxon>Asteraceae</taxon>
        <taxon>Asteroideae</taxon>
        <taxon>Heliantheae alliance</taxon>
        <taxon>Madieae</taxon>
        <taxon>Madiinae</taxon>
        <taxon>Deinandra</taxon>
    </lineage>
</organism>
<dbReference type="InterPro" id="IPR004087">
    <property type="entry name" value="KH_dom"/>
</dbReference>
<comment type="caution">
    <text evidence="4">The sequence shown here is derived from an EMBL/GenBank/DDBJ whole genome shotgun (WGS) entry which is preliminary data.</text>
</comment>
<evidence type="ECO:0000259" key="3">
    <source>
        <dbReference type="SMART" id="SM00322"/>
    </source>
</evidence>
<evidence type="ECO:0000256" key="2">
    <source>
        <dbReference type="SAM" id="MobiDB-lite"/>
    </source>
</evidence>
<reference evidence="4 5" key="1">
    <citation type="submission" date="2024-04" db="EMBL/GenBank/DDBJ databases">
        <title>The reference genome of an endangered Asteraceae, Deinandra increscens subsp. villosa, native to the Central Coast of California.</title>
        <authorList>
            <person name="Guilliams M."/>
            <person name="Hasenstab-Lehman K."/>
            <person name="Meyer R."/>
            <person name="Mcevoy S."/>
        </authorList>
    </citation>
    <scope>NUCLEOTIDE SEQUENCE [LARGE SCALE GENOMIC DNA]</scope>
    <source>
        <tissue evidence="4">Leaf</tissue>
    </source>
</reference>
<feature type="domain" description="K Homology" evidence="3">
    <location>
        <begin position="177"/>
        <end position="250"/>
    </location>
</feature>
<feature type="region of interest" description="Disordered" evidence="2">
    <location>
        <begin position="296"/>
        <end position="354"/>
    </location>
</feature>
<dbReference type="AlphaFoldDB" id="A0AAP0H708"/>
<keyword evidence="1" id="KW-0694">RNA-binding</keyword>
<dbReference type="GO" id="GO:0003723">
    <property type="term" value="F:RNA binding"/>
    <property type="evidence" value="ECO:0007669"/>
    <property type="project" value="UniProtKB-UniRule"/>
</dbReference>